<dbReference type="Proteomes" id="UP000023152">
    <property type="component" value="Unassembled WGS sequence"/>
</dbReference>
<keyword evidence="4" id="KW-1185">Reference proteome</keyword>
<dbReference type="GO" id="GO:0004843">
    <property type="term" value="F:cysteine-type deubiquitinase activity"/>
    <property type="evidence" value="ECO:0007669"/>
    <property type="project" value="InterPro"/>
</dbReference>
<protein>
    <submittedName>
        <fullName evidence="3">Ubiquitin domain-containing protein</fullName>
    </submittedName>
</protein>
<dbReference type="InterPro" id="IPR028889">
    <property type="entry name" value="USP"/>
</dbReference>
<dbReference type="GO" id="GO:0016579">
    <property type="term" value="P:protein deubiquitination"/>
    <property type="evidence" value="ECO:0007669"/>
    <property type="project" value="InterPro"/>
</dbReference>
<organism evidence="3 4">
    <name type="scientific">Reticulomyxa filosa</name>
    <dbReference type="NCBI Taxonomy" id="46433"/>
    <lineage>
        <taxon>Eukaryota</taxon>
        <taxon>Sar</taxon>
        <taxon>Rhizaria</taxon>
        <taxon>Retaria</taxon>
        <taxon>Foraminifera</taxon>
        <taxon>Monothalamids</taxon>
        <taxon>Reticulomyxidae</taxon>
        <taxon>Reticulomyxa</taxon>
    </lineage>
</organism>
<dbReference type="AlphaFoldDB" id="X6MT04"/>
<feature type="non-terminal residue" evidence="3">
    <location>
        <position position="1"/>
    </location>
</feature>
<gene>
    <name evidence="3" type="ORF">RFI_21117</name>
</gene>
<dbReference type="InterPro" id="IPR001394">
    <property type="entry name" value="Peptidase_C19_UCH"/>
</dbReference>
<dbReference type="PANTHER" id="PTHR24006">
    <property type="entry name" value="UBIQUITIN CARBOXYL-TERMINAL HYDROLASE"/>
    <property type="match status" value="1"/>
</dbReference>
<dbReference type="EMBL" id="ASPP01018454">
    <property type="protein sequence ID" value="ETO16240.1"/>
    <property type="molecule type" value="Genomic_DNA"/>
</dbReference>
<dbReference type="PANTHER" id="PTHR24006:SF827">
    <property type="entry name" value="UBIQUITIN CARBOXYL-TERMINAL HYDROLASE 34"/>
    <property type="match status" value="1"/>
</dbReference>
<feature type="compositionally biased region" description="Basic and acidic residues" evidence="1">
    <location>
        <begin position="1152"/>
        <end position="1164"/>
    </location>
</feature>
<feature type="domain" description="USP" evidence="2">
    <location>
        <begin position="179"/>
        <end position="520"/>
    </location>
</feature>
<evidence type="ECO:0000313" key="3">
    <source>
        <dbReference type="EMBL" id="ETO16240.1"/>
    </source>
</evidence>
<evidence type="ECO:0000256" key="1">
    <source>
        <dbReference type="SAM" id="MobiDB-lite"/>
    </source>
</evidence>
<dbReference type="Gene3D" id="3.90.70.10">
    <property type="entry name" value="Cysteine proteinases"/>
    <property type="match status" value="1"/>
</dbReference>
<dbReference type="InterPro" id="IPR021905">
    <property type="entry name" value="DUF3517"/>
</dbReference>
<evidence type="ECO:0000313" key="4">
    <source>
        <dbReference type="Proteomes" id="UP000023152"/>
    </source>
</evidence>
<dbReference type="OrthoDB" id="292964at2759"/>
<reference evidence="3 4" key="1">
    <citation type="journal article" date="2013" name="Curr. Biol.">
        <title>The Genome of the Foraminiferan Reticulomyxa filosa.</title>
        <authorList>
            <person name="Glockner G."/>
            <person name="Hulsmann N."/>
            <person name="Schleicher M."/>
            <person name="Noegel A.A."/>
            <person name="Eichinger L."/>
            <person name="Gallinger C."/>
            <person name="Pawlowski J."/>
            <person name="Sierra R."/>
            <person name="Euteneuer U."/>
            <person name="Pillet L."/>
            <person name="Moustafa A."/>
            <person name="Platzer M."/>
            <person name="Groth M."/>
            <person name="Szafranski K."/>
            <person name="Schliwa M."/>
        </authorList>
    </citation>
    <scope>NUCLEOTIDE SEQUENCE [LARGE SCALE GENOMIC DNA]</scope>
</reference>
<dbReference type="PROSITE" id="PS50235">
    <property type="entry name" value="USP_3"/>
    <property type="match status" value="1"/>
</dbReference>
<name>X6MT04_RETFI</name>
<dbReference type="InterPro" id="IPR038765">
    <property type="entry name" value="Papain-like_cys_pep_sf"/>
</dbReference>
<sequence>FFFHELLLRHLPVVNNDNIETDQYFYLVLLLMHDHIEKSTSSLFELDDLFKRLVEQLKAYKSQEVFQSSVNDKILTGLLSLLSGFLSGEKHFRKLAEIFNTFLFATGKTEKDRANNWPKCKTDVNRELALRLLIRCCIEVPENFNRMFKLVKDLHRQVRKPTNFTCLPEDCSRKEDSYVGLQNMGYTCCMQAVLQQLFMMPHFRNAIVWSGDQSKGDPIFKQLNIISNELTKMFSYLMLSERDEYDLTTFCRLVKETLTSPVNEAIDQDATAFINSLMNRIESEFEGTPLEHFVEDCFSGQTVHQIQCQGGCNMIRERNQSFVMLSLELRHKRTLQESLQAYIQKQHLEGVECQSCLKKCNVLKREMLDRLPNTLFFHLKVLPCLRFEIHNAPFRVEKLRQYFEFPLELNLRPFTEERLRELEIAKLVEKDPNWKIENFKKRPEDYYKYRLVGVVVHGDLPTEGNYYSLIRDRKTNKWTKFVDNTITAFDIEDLKDECFGKEQSWVNHDKSAYILVYEREKFLLPWRIEMDLKYSKKTKPTTQDVVPNENNDGLAEWEKIGQTSPINPLQFLDVDTLKLIPSHLKDEIDNDNSKFMLHRQVINHLYFKFIFDIMRVMPLQIVKEYDDEKMNDNSNLPVIQLALKVCFGFVGRFGDNSVVFKKFIELLKWMLTSFAISIDSSVFYFCPFVNIIDNNKQIYTCRKIIYVYPSIDNVPACKRLLISWSKRPNFLEMNLLQWGEVAIVNGTSELLAHALKIVQPFEKELLGIIKKMNPGEEIMEVTSMGQIMTTLSSLIEIAPTCWNRFEHFFGIFRDFARLGSHNRRWLIENKFIRIFGEFFLGRESPYAKYTPEKQYPRMGTRSHIPRFDPLIETLSMLLCSCDTISIRSRVANAKTQQNLTENQRKNLLRLPDTSLPHTNKQGEKQLLEISEEDAELAQSKFFYMRSLPYGHSSKDVAKALFNFFCHWSFENEQFTNEICNVVNDGLNASCLNNEGFHHLKKSRLFILLIGQLVAIEDAYQLLRCIRLFDPNSSGAYNVISTCREQKPSEIFLIIRHLVRIMAKNKTFHQFMLQRRPNWEWWDAWLSDFVHGKLKVEPSRTTDLDTSSNEAFLQMYLELVSKNDVKIIQTKYCQHIPPNGTDLSYRSEEEDDVHNASNEDRKEST</sequence>
<dbReference type="GO" id="GO:0005634">
    <property type="term" value="C:nucleus"/>
    <property type="evidence" value="ECO:0007669"/>
    <property type="project" value="TreeGrafter"/>
</dbReference>
<dbReference type="InterPro" id="IPR050164">
    <property type="entry name" value="Peptidase_C19"/>
</dbReference>
<comment type="caution">
    <text evidence="3">The sequence shown here is derived from an EMBL/GenBank/DDBJ whole genome shotgun (WGS) entry which is preliminary data.</text>
</comment>
<feature type="region of interest" description="Disordered" evidence="1">
    <location>
        <begin position="1138"/>
        <end position="1164"/>
    </location>
</feature>
<proteinExistence type="predicted"/>
<dbReference type="GO" id="GO:0005829">
    <property type="term" value="C:cytosol"/>
    <property type="evidence" value="ECO:0007669"/>
    <property type="project" value="TreeGrafter"/>
</dbReference>
<dbReference type="SUPFAM" id="SSF54001">
    <property type="entry name" value="Cysteine proteinases"/>
    <property type="match status" value="1"/>
</dbReference>
<dbReference type="Pfam" id="PF12030">
    <property type="entry name" value="DUF3517"/>
    <property type="match status" value="1"/>
</dbReference>
<dbReference type="Pfam" id="PF00443">
    <property type="entry name" value="UCH"/>
    <property type="match status" value="1"/>
</dbReference>
<evidence type="ECO:0000259" key="2">
    <source>
        <dbReference type="PROSITE" id="PS50235"/>
    </source>
</evidence>
<accession>X6MT04</accession>